<name>A0A1I0LHC5_9ACTN</name>
<evidence type="ECO:0000313" key="4">
    <source>
        <dbReference type="EMBL" id="SEU39557.1"/>
    </source>
</evidence>
<dbReference type="EMBL" id="FOHX01000017">
    <property type="protein sequence ID" value="SEU39557.1"/>
    <property type="molecule type" value="Genomic_DNA"/>
</dbReference>
<dbReference type="AlphaFoldDB" id="A0A1I0LHC5"/>
<gene>
    <name evidence="4" type="ORF">SAMN05421811_11720</name>
</gene>
<feature type="compositionally biased region" description="Low complexity" evidence="2">
    <location>
        <begin position="264"/>
        <end position="275"/>
    </location>
</feature>
<accession>A0A1I0LHC5</accession>
<evidence type="ECO:0000256" key="2">
    <source>
        <dbReference type="SAM" id="MobiDB-lite"/>
    </source>
</evidence>
<organism evidence="4 5">
    <name type="scientific">Nonomuraea wenchangensis</name>
    <dbReference type="NCBI Taxonomy" id="568860"/>
    <lineage>
        <taxon>Bacteria</taxon>
        <taxon>Bacillati</taxon>
        <taxon>Actinomycetota</taxon>
        <taxon>Actinomycetes</taxon>
        <taxon>Streptosporangiales</taxon>
        <taxon>Streptosporangiaceae</taxon>
        <taxon>Nonomuraea</taxon>
    </lineage>
</organism>
<evidence type="ECO:0008006" key="6">
    <source>
        <dbReference type="Google" id="ProtNLM"/>
    </source>
</evidence>
<proteinExistence type="predicted"/>
<dbReference type="Proteomes" id="UP000199361">
    <property type="component" value="Unassembled WGS sequence"/>
</dbReference>
<keyword evidence="1" id="KW-0175">Coiled coil</keyword>
<feature type="compositionally biased region" description="Polar residues" evidence="2">
    <location>
        <begin position="244"/>
        <end position="255"/>
    </location>
</feature>
<protein>
    <recommendedName>
        <fullName evidence="6">Capsular polysaccharide biosynthesis protein</fullName>
    </recommendedName>
</protein>
<evidence type="ECO:0000313" key="5">
    <source>
        <dbReference type="Proteomes" id="UP000199361"/>
    </source>
</evidence>
<feature type="region of interest" description="Disordered" evidence="2">
    <location>
        <begin position="232"/>
        <end position="292"/>
    </location>
</feature>
<keyword evidence="5" id="KW-1185">Reference proteome</keyword>
<keyword evidence="3" id="KW-1133">Transmembrane helix</keyword>
<feature type="coiled-coil region" evidence="1">
    <location>
        <begin position="149"/>
        <end position="177"/>
    </location>
</feature>
<dbReference type="STRING" id="568860.SAMN05421811_11720"/>
<feature type="transmembrane region" description="Helical" evidence="3">
    <location>
        <begin position="200"/>
        <end position="222"/>
    </location>
</feature>
<evidence type="ECO:0000256" key="3">
    <source>
        <dbReference type="SAM" id="Phobius"/>
    </source>
</evidence>
<reference evidence="4 5" key="1">
    <citation type="submission" date="2016-10" db="EMBL/GenBank/DDBJ databases">
        <authorList>
            <person name="de Groot N.N."/>
        </authorList>
    </citation>
    <scope>NUCLEOTIDE SEQUENCE [LARGE SCALE GENOMIC DNA]</scope>
    <source>
        <strain evidence="4 5">CGMCC 4.5598</strain>
    </source>
</reference>
<feature type="compositionally biased region" description="Basic and acidic residues" evidence="2">
    <location>
        <begin position="232"/>
        <end position="243"/>
    </location>
</feature>
<keyword evidence="3" id="KW-0472">Membrane</keyword>
<evidence type="ECO:0000256" key="1">
    <source>
        <dbReference type="SAM" id="Coils"/>
    </source>
</evidence>
<keyword evidence="3" id="KW-0812">Transmembrane</keyword>
<sequence length="292" mass="30779">MNDVPLRGKSGWGYMEFWTAILGLARNKFVAVPVAVLTAALALTGYLVLPERYVASASMVLVTPSGGGSIDRTKPLAQTNPLLQFSDDLRTTASILILAMNSPDVFKSVGAPEDGPVELTIDDGRTNPTLLGVGTTGPFVYVEVEAASRAEVTKVLAAAQERLREELEDRQNELKAHPVTFVQLDDVVRLGPEADRAPKLQGAVGGALLGLVAGFGAAYAAVRGKLRLPARLHPEPPVRENKENGTLQKTGSLNGRTPHEKAATDQAATDQAAADADAETGPIDVIRGGGDR</sequence>
<feature type="transmembrane region" description="Helical" evidence="3">
    <location>
        <begin position="29"/>
        <end position="49"/>
    </location>
</feature>